<reference evidence="2 3" key="1">
    <citation type="journal article" date="2019" name="Sci. Rep.">
        <title>A high-quality genome of Eragrostis curvula grass provides insights into Poaceae evolution and supports new strategies to enhance forage quality.</title>
        <authorList>
            <person name="Carballo J."/>
            <person name="Santos B.A.C.M."/>
            <person name="Zappacosta D."/>
            <person name="Garbus I."/>
            <person name="Selva J.P."/>
            <person name="Gallo C.A."/>
            <person name="Diaz A."/>
            <person name="Albertini E."/>
            <person name="Caccamo M."/>
            <person name="Echenique V."/>
        </authorList>
    </citation>
    <scope>NUCLEOTIDE SEQUENCE [LARGE SCALE GENOMIC DNA]</scope>
    <source>
        <strain evidence="3">cv. Victoria</strain>
        <tissue evidence="2">Leaf</tissue>
    </source>
</reference>
<evidence type="ECO:0000256" key="1">
    <source>
        <dbReference type="SAM" id="MobiDB-lite"/>
    </source>
</evidence>
<feature type="non-terminal residue" evidence="2">
    <location>
        <position position="1"/>
    </location>
</feature>
<dbReference type="AlphaFoldDB" id="A0A5J9TVI4"/>
<dbReference type="OrthoDB" id="694960at2759"/>
<evidence type="ECO:0000313" key="2">
    <source>
        <dbReference type="EMBL" id="TVU15412.1"/>
    </source>
</evidence>
<dbReference type="EMBL" id="RWGY01000031">
    <property type="protein sequence ID" value="TVU15412.1"/>
    <property type="molecule type" value="Genomic_DNA"/>
</dbReference>
<organism evidence="2 3">
    <name type="scientific">Eragrostis curvula</name>
    <name type="common">weeping love grass</name>
    <dbReference type="NCBI Taxonomy" id="38414"/>
    <lineage>
        <taxon>Eukaryota</taxon>
        <taxon>Viridiplantae</taxon>
        <taxon>Streptophyta</taxon>
        <taxon>Embryophyta</taxon>
        <taxon>Tracheophyta</taxon>
        <taxon>Spermatophyta</taxon>
        <taxon>Magnoliopsida</taxon>
        <taxon>Liliopsida</taxon>
        <taxon>Poales</taxon>
        <taxon>Poaceae</taxon>
        <taxon>PACMAD clade</taxon>
        <taxon>Chloridoideae</taxon>
        <taxon>Eragrostideae</taxon>
        <taxon>Eragrostidinae</taxon>
        <taxon>Eragrostis</taxon>
    </lineage>
</organism>
<feature type="compositionally biased region" description="Basic residues" evidence="1">
    <location>
        <begin position="1"/>
        <end position="11"/>
    </location>
</feature>
<keyword evidence="3" id="KW-1185">Reference proteome</keyword>
<sequence>MGGKNRRRGKRGKEAETSGGSLRSSQFPNPLIRRLAAPVAFLRSCLCAMELPVSGNSGKRRRSVKRSLEYPCVSRFRHRRLLAYLRLHRLDDSFESLALETNVFFCVEHLQDLARRGEWVNAIKYISRFAPSTDDLGDAGLVFYNFVVMHRVLDSIVAGEEYGAFIAGEYERYLKENPGAPPGNVKLVRILSSVLNSEKLSRIRGSWNASSAARPVSD</sequence>
<gene>
    <name evidence="2" type="ORF">EJB05_38933</name>
</gene>
<comment type="caution">
    <text evidence="2">The sequence shown here is derived from an EMBL/GenBank/DDBJ whole genome shotgun (WGS) entry which is preliminary data.</text>
</comment>
<protein>
    <submittedName>
        <fullName evidence="2">Uncharacterized protein</fullName>
    </submittedName>
</protein>
<proteinExistence type="predicted"/>
<dbReference type="PANTHER" id="PTHR36478">
    <property type="entry name" value="OS04G0614237 PROTEIN-RELATED"/>
    <property type="match status" value="1"/>
</dbReference>
<name>A0A5J9TVI4_9POAL</name>
<evidence type="ECO:0000313" key="3">
    <source>
        <dbReference type="Proteomes" id="UP000324897"/>
    </source>
</evidence>
<dbReference type="Gramene" id="TVU15412">
    <property type="protein sequence ID" value="TVU15412"/>
    <property type="gene ID" value="EJB05_38933"/>
</dbReference>
<dbReference type="PANTHER" id="PTHR36478:SF22">
    <property type="entry name" value="OS04G0616900 PROTEIN"/>
    <property type="match status" value="1"/>
</dbReference>
<dbReference type="Proteomes" id="UP000324897">
    <property type="component" value="Unassembled WGS sequence"/>
</dbReference>
<accession>A0A5J9TVI4</accession>
<feature type="region of interest" description="Disordered" evidence="1">
    <location>
        <begin position="1"/>
        <end position="25"/>
    </location>
</feature>